<comment type="caution">
    <text evidence="2">The sequence shown here is derived from an EMBL/GenBank/DDBJ whole genome shotgun (WGS) entry which is preliminary data.</text>
</comment>
<gene>
    <name evidence="2" type="ORF">SJ059_01885</name>
</gene>
<proteinExistence type="predicted"/>
<feature type="transmembrane region" description="Helical" evidence="1">
    <location>
        <begin position="12"/>
        <end position="28"/>
    </location>
</feature>
<keyword evidence="1" id="KW-0812">Transmembrane</keyword>
<dbReference type="RefSeq" id="WP_015366667.1">
    <property type="nucleotide sequence ID" value="NZ_CAKNDN010000001.1"/>
</dbReference>
<name>A0AAW9DVY6_KLEAE</name>
<dbReference type="EMBL" id="JAWZZT010000001">
    <property type="protein sequence ID" value="MDX7013227.1"/>
    <property type="molecule type" value="Genomic_DNA"/>
</dbReference>
<protein>
    <submittedName>
        <fullName evidence="2">Uncharacterized protein</fullName>
    </submittedName>
</protein>
<evidence type="ECO:0000313" key="3">
    <source>
        <dbReference type="Proteomes" id="UP001279012"/>
    </source>
</evidence>
<keyword evidence="1" id="KW-1133">Transmembrane helix</keyword>
<dbReference type="Proteomes" id="UP001279012">
    <property type="component" value="Unassembled WGS sequence"/>
</dbReference>
<evidence type="ECO:0000256" key="1">
    <source>
        <dbReference type="SAM" id="Phobius"/>
    </source>
</evidence>
<sequence length="57" mass="6352">MLFSHPEGKQVIRPGVSIAGIAVFCLVFKQISRWCWLVYAFSGKALLKIIDSLTLQA</sequence>
<accession>A0AAW9DVY6</accession>
<organism evidence="2 3">
    <name type="scientific">Klebsiella aerogenes</name>
    <name type="common">Enterobacter aerogenes</name>
    <dbReference type="NCBI Taxonomy" id="548"/>
    <lineage>
        <taxon>Bacteria</taxon>
        <taxon>Pseudomonadati</taxon>
        <taxon>Pseudomonadota</taxon>
        <taxon>Gammaproteobacteria</taxon>
        <taxon>Enterobacterales</taxon>
        <taxon>Enterobacteriaceae</taxon>
        <taxon>Klebsiella/Raoultella group</taxon>
        <taxon>Klebsiella</taxon>
    </lineage>
</organism>
<evidence type="ECO:0000313" key="2">
    <source>
        <dbReference type="EMBL" id="MDX7013227.1"/>
    </source>
</evidence>
<dbReference type="AlphaFoldDB" id="A0AAW9DVY6"/>
<keyword evidence="1" id="KW-0472">Membrane</keyword>
<reference evidence="2" key="1">
    <citation type="submission" date="2023-11" db="EMBL/GenBank/DDBJ databases">
        <title>Detection of rare carbapenemases in Enterobacterales - comparison of two colorimetric and two CIM-based carbapenemase assays.</title>
        <authorList>
            <person name="Schaffarczyk L."/>
            <person name="Noster J."/>
            <person name="Stelzer Y."/>
            <person name="Sattler J."/>
            <person name="Gatermann S."/>
            <person name="Hamprecht A."/>
        </authorList>
    </citation>
    <scope>NUCLEOTIDE SEQUENCE</scope>
    <source>
        <strain evidence="2">CIM-Cont-037</strain>
    </source>
</reference>